<protein>
    <submittedName>
        <fullName evidence="1">WXG100 family type VII secretion target</fullName>
    </submittedName>
</protein>
<keyword evidence="2" id="KW-1185">Reference proteome</keyword>
<evidence type="ECO:0000313" key="1">
    <source>
        <dbReference type="EMBL" id="MEJ2863972.1"/>
    </source>
</evidence>
<gene>
    <name evidence="1" type="ORF">WCD58_22645</name>
</gene>
<sequence>MTAVAAGGWTEVGWPDPAPGEPAAVRALATRFASRRDDIRALDVELSQGMSGLDQWQGQAADEFRRAHLYVSAGFEEFAKQYERCFDGLTSYASKLDQLRWAADRLLPRVVAAQRKANGAESPGLNPQQVASFVADQVEARAELRVLRGLYDGIRAGHWAAARACSGQLADSDGTTALGRMFEDVQDVLGTAGRRLSQIDDEVGKLLRDNANLISAVSDVVADIGGIVSLVGALPIPHAKAVGAVGVAIGAVALGGHYLAYRNGAKITDEELKGEAAQLGFSASLVVLSGAPALMKLTGAAKGSSSIGRAETAAEIGEQLGPYDNLMTLGSITEHYDQYWEPRNPTQKHMYEMGAAGGPAVGIALAVPFWNALEVGHQKDIEARAGVSR</sequence>
<dbReference type="Gene3D" id="1.10.287.1060">
    <property type="entry name" value="ESAT-6-like"/>
    <property type="match status" value="1"/>
</dbReference>
<name>A0ABU8M9G1_9PSEU</name>
<dbReference type="EMBL" id="JBBEGM010000010">
    <property type="protein sequence ID" value="MEJ2863972.1"/>
    <property type="molecule type" value="Genomic_DNA"/>
</dbReference>
<organism evidence="1 2">
    <name type="scientific">Actinomycetospora flava</name>
    <dbReference type="NCBI Taxonomy" id="3129232"/>
    <lineage>
        <taxon>Bacteria</taxon>
        <taxon>Bacillati</taxon>
        <taxon>Actinomycetota</taxon>
        <taxon>Actinomycetes</taxon>
        <taxon>Pseudonocardiales</taxon>
        <taxon>Pseudonocardiaceae</taxon>
        <taxon>Actinomycetospora</taxon>
    </lineage>
</organism>
<reference evidence="1 2" key="1">
    <citation type="submission" date="2024-03" db="EMBL/GenBank/DDBJ databases">
        <title>Actinomycetospora sp. OC33-EN07, a novel actinomycete isolated from wild orchid (Aerides multiflora).</title>
        <authorList>
            <person name="Suriyachadkun C."/>
        </authorList>
    </citation>
    <scope>NUCLEOTIDE SEQUENCE [LARGE SCALE GENOMIC DNA]</scope>
    <source>
        <strain evidence="1 2">OC33-EN07</strain>
    </source>
</reference>
<dbReference type="Proteomes" id="UP001369736">
    <property type="component" value="Unassembled WGS sequence"/>
</dbReference>
<comment type="caution">
    <text evidence="1">The sequence shown here is derived from an EMBL/GenBank/DDBJ whole genome shotgun (WGS) entry which is preliminary data.</text>
</comment>
<dbReference type="InterPro" id="IPR036689">
    <property type="entry name" value="ESAT-6-like_sf"/>
</dbReference>
<accession>A0ABU8M9G1</accession>
<evidence type="ECO:0000313" key="2">
    <source>
        <dbReference type="Proteomes" id="UP001369736"/>
    </source>
</evidence>
<dbReference type="RefSeq" id="WP_337705340.1">
    <property type="nucleotide sequence ID" value="NZ_JBBEGM010000010.1"/>
</dbReference>
<proteinExistence type="predicted"/>
<dbReference type="SUPFAM" id="SSF140453">
    <property type="entry name" value="EsxAB dimer-like"/>
    <property type="match status" value="1"/>
</dbReference>